<evidence type="ECO:0000313" key="2">
    <source>
        <dbReference type="Proteomes" id="UP000800093"/>
    </source>
</evidence>
<accession>A0A9P4KFJ3</accession>
<organism evidence="1 2">
    <name type="scientific">Lojkania enalia</name>
    <dbReference type="NCBI Taxonomy" id="147567"/>
    <lineage>
        <taxon>Eukaryota</taxon>
        <taxon>Fungi</taxon>
        <taxon>Dikarya</taxon>
        <taxon>Ascomycota</taxon>
        <taxon>Pezizomycotina</taxon>
        <taxon>Dothideomycetes</taxon>
        <taxon>Pleosporomycetidae</taxon>
        <taxon>Pleosporales</taxon>
        <taxon>Pleosporales incertae sedis</taxon>
        <taxon>Lojkania</taxon>
    </lineage>
</organism>
<dbReference type="Proteomes" id="UP000800093">
    <property type="component" value="Unassembled WGS sequence"/>
</dbReference>
<protein>
    <submittedName>
        <fullName evidence="1">Uncharacterized protein</fullName>
    </submittedName>
</protein>
<proteinExistence type="predicted"/>
<evidence type="ECO:0000313" key="1">
    <source>
        <dbReference type="EMBL" id="KAF2267231.1"/>
    </source>
</evidence>
<dbReference type="AlphaFoldDB" id="A0A9P4KFJ3"/>
<comment type="caution">
    <text evidence="1">The sequence shown here is derived from an EMBL/GenBank/DDBJ whole genome shotgun (WGS) entry which is preliminary data.</text>
</comment>
<sequence>MPNSLIGIQHEFQPMPAEEEARRILSPKAVKDAFNNARNPTKMDRLDILFIMEMDGEFEEAVVATVDINFSPNNARDITKRDPQRAAIGEGWSLSNSAIIIEMASPAFEKAILYGDIGVQHLARPASSMPGPGAKLVQNGTHVGIGRKPGDGCAWIYRPAPVRIMLEYFFTSMPITRIMRL</sequence>
<reference evidence="2" key="1">
    <citation type="journal article" date="2020" name="Stud. Mycol.">
        <title>101 Dothideomycetes genomes: A test case for predicting lifestyles and emergence of pathogens.</title>
        <authorList>
            <person name="Haridas S."/>
            <person name="Albert R."/>
            <person name="Binder M."/>
            <person name="Bloem J."/>
            <person name="LaButti K."/>
            <person name="Salamov A."/>
            <person name="Andreopoulos B."/>
            <person name="Baker S."/>
            <person name="Barry K."/>
            <person name="Bills G."/>
            <person name="Bluhm B."/>
            <person name="Cannon C."/>
            <person name="Castanera R."/>
            <person name="Culley D."/>
            <person name="Daum C."/>
            <person name="Ezra D."/>
            <person name="Gonzalez J."/>
            <person name="Henrissat B."/>
            <person name="Kuo A."/>
            <person name="Liang C."/>
            <person name="Lipzen A."/>
            <person name="Lutzoni F."/>
            <person name="Magnuson J."/>
            <person name="Mondo S."/>
            <person name="Nolan M."/>
            <person name="Ohm R."/>
            <person name="Pangilinan J."/>
            <person name="Park H.-J."/>
            <person name="Ramirez L."/>
            <person name="Alfaro M."/>
            <person name="Sun H."/>
            <person name="Tritt A."/>
            <person name="Yoshinaga Y."/>
            <person name="Zwiers L.-H."/>
            <person name="Turgeon B."/>
            <person name="Goodwin S."/>
            <person name="Spatafora J."/>
            <person name="Crous P."/>
            <person name="Grigoriev I."/>
        </authorList>
    </citation>
    <scope>NUCLEOTIDE SEQUENCE [LARGE SCALE GENOMIC DNA]</scope>
    <source>
        <strain evidence="2">CBS 304.66</strain>
    </source>
</reference>
<dbReference type="EMBL" id="ML986593">
    <property type="protein sequence ID" value="KAF2267231.1"/>
    <property type="molecule type" value="Genomic_DNA"/>
</dbReference>
<name>A0A9P4KFJ3_9PLEO</name>
<gene>
    <name evidence="1" type="ORF">CC78DRAFT_541888</name>
</gene>
<keyword evidence="2" id="KW-1185">Reference proteome</keyword>